<proteinExistence type="inferred from homology"/>
<evidence type="ECO:0000313" key="5">
    <source>
        <dbReference type="Proteomes" id="UP001223586"/>
    </source>
</evidence>
<dbReference type="InterPro" id="IPR051311">
    <property type="entry name" value="DedA_domain"/>
</dbReference>
<dbReference type="PANTHER" id="PTHR42709">
    <property type="entry name" value="ALKALINE PHOSPHATASE LIKE PROTEIN"/>
    <property type="match status" value="1"/>
</dbReference>
<dbReference type="PANTHER" id="PTHR42709:SF8">
    <property type="entry name" value="UNDECAPRENYL PHOSPHATE TRANSPORTER A"/>
    <property type="match status" value="1"/>
</dbReference>
<name>A0ABT9WYC4_9BACI</name>
<dbReference type="InterPro" id="IPR032816">
    <property type="entry name" value="VTT_dom"/>
</dbReference>
<accession>A0ABT9WYC4</accession>
<feature type="transmembrane region" description="Helical" evidence="2">
    <location>
        <begin position="176"/>
        <end position="194"/>
    </location>
</feature>
<keyword evidence="2" id="KW-1133">Transmembrane helix</keyword>
<gene>
    <name evidence="4" type="ORF">J2S08_004139</name>
</gene>
<protein>
    <submittedName>
        <fullName evidence="4">Membrane protein DedA with SNARE-associated domain</fullName>
    </submittedName>
</protein>
<dbReference type="Proteomes" id="UP001223586">
    <property type="component" value="Unassembled WGS sequence"/>
</dbReference>
<sequence>MNTEWIILLMEKLGDYGFFGITFGLMIEIIPSEIVLGYGGYLIANGQITFISALIAGILGGTMAQLFLYWLGAYGGRPFFERYGKFFLIRTKHLDAAERWFEQYGTIVIFTARFIPIVRHAISIPAGIAKMSFKQFTLYTAAAMLPWTILFLLIGMQLGQHWQQIGETAVNYLKPIIILALGSLLLYFCYHFFIKRR</sequence>
<comment type="similarity">
    <text evidence="1">Belongs to the DedA family.</text>
</comment>
<feature type="domain" description="VTT" evidence="3">
    <location>
        <begin position="30"/>
        <end position="155"/>
    </location>
</feature>
<feature type="transmembrane region" description="Helical" evidence="2">
    <location>
        <begin position="16"/>
        <end position="36"/>
    </location>
</feature>
<evidence type="ECO:0000256" key="1">
    <source>
        <dbReference type="ARBA" id="ARBA00010792"/>
    </source>
</evidence>
<dbReference type="EMBL" id="JAUSTT010000037">
    <property type="protein sequence ID" value="MDQ0178235.1"/>
    <property type="molecule type" value="Genomic_DNA"/>
</dbReference>
<feature type="transmembrane region" description="Helical" evidence="2">
    <location>
        <begin position="136"/>
        <end position="156"/>
    </location>
</feature>
<evidence type="ECO:0000313" key="4">
    <source>
        <dbReference type="EMBL" id="MDQ0178235.1"/>
    </source>
</evidence>
<evidence type="ECO:0000256" key="2">
    <source>
        <dbReference type="SAM" id="Phobius"/>
    </source>
</evidence>
<reference evidence="4 5" key="1">
    <citation type="submission" date="2023-07" db="EMBL/GenBank/DDBJ databases">
        <title>Genomic Encyclopedia of Type Strains, Phase IV (KMG-IV): sequencing the most valuable type-strain genomes for metagenomic binning, comparative biology and taxonomic classification.</title>
        <authorList>
            <person name="Goeker M."/>
        </authorList>
    </citation>
    <scope>NUCLEOTIDE SEQUENCE [LARGE SCALE GENOMIC DNA]</scope>
    <source>
        <strain evidence="4 5">DSM 23837</strain>
    </source>
</reference>
<dbReference type="Pfam" id="PF09335">
    <property type="entry name" value="VTT_dom"/>
    <property type="match status" value="1"/>
</dbReference>
<keyword evidence="2" id="KW-0812">Transmembrane</keyword>
<comment type="caution">
    <text evidence="4">The sequence shown here is derived from an EMBL/GenBank/DDBJ whole genome shotgun (WGS) entry which is preliminary data.</text>
</comment>
<evidence type="ECO:0000259" key="3">
    <source>
        <dbReference type="Pfam" id="PF09335"/>
    </source>
</evidence>
<keyword evidence="5" id="KW-1185">Reference proteome</keyword>
<organism evidence="4 5">
    <name type="scientific">Bacillus chungangensis</name>
    <dbReference type="NCBI Taxonomy" id="587633"/>
    <lineage>
        <taxon>Bacteria</taxon>
        <taxon>Bacillati</taxon>
        <taxon>Bacillota</taxon>
        <taxon>Bacilli</taxon>
        <taxon>Bacillales</taxon>
        <taxon>Bacillaceae</taxon>
        <taxon>Bacillus</taxon>
    </lineage>
</organism>
<feature type="transmembrane region" description="Helical" evidence="2">
    <location>
        <begin position="48"/>
        <end position="71"/>
    </location>
</feature>
<keyword evidence="2" id="KW-0472">Membrane</keyword>